<protein>
    <submittedName>
        <fullName evidence="9">Similar to Saccharomyces cerevisiae YOR283W Phosphatase with a broad substrate specificity and some similarity to GPM1/YKL152C, a phosphoglycerate mutase</fullName>
    </submittedName>
</protein>
<evidence type="ECO:0000313" key="10">
    <source>
        <dbReference type="Proteomes" id="UP000644660"/>
    </source>
</evidence>
<dbReference type="InterPro" id="IPR029033">
    <property type="entry name" value="His_PPase_superfam"/>
</dbReference>
<gene>
    <name evidence="9" type="ORF">KABA2_02S07414</name>
</gene>
<dbReference type="Pfam" id="PF00300">
    <property type="entry name" value="His_Phos_1"/>
    <property type="match status" value="1"/>
</dbReference>
<evidence type="ECO:0000256" key="1">
    <source>
        <dbReference type="ARBA" id="ARBA00004123"/>
    </source>
</evidence>
<evidence type="ECO:0000256" key="2">
    <source>
        <dbReference type="ARBA" id="ARBA00004496"/>
    </source>
</evidence>
<dbReference type="CDD" id="cd07067">
    <property type="entry name" value="HP_PGM_like"/>
    <property type="match status" value="1"/>
</dbReference>
<comment type="caution">
    <text evidence="9">The sequence shown here is derived from an EMBL/GenBank/DDBJ whole genome shotgun (WGS) entry which is preliminary data.</text>
</comment>
<feature type="binding site" evidence="8">
    <location>
        <begin position="57"/>
        <end position="64"/>
    </location>
    <ligand>
        <name>substrate</name>
    </ligand>
</feature>
<dbReference type="PANTHER" id="PTHR46517:SF1">
    <property type="entry name" value="FRUCTOSE-2,6-BISPHOSPHATASE TIGAR"/>
    <property type="match status" value="1"/>
</dbReference>
<organism evidence="9 10">
    <name type="scientific">Maudiozyma barnettii</name>
    <dbReference type="NCBI Taxonomy" id="61262"/>
    <lineage>
        <taxon>Eukaryota</taxon>
        <taxon>Fungi</taxon>
        <taxon>Dikarya</taxon>
        <taxon>Ascomycota</taxon>
        <taxon>Saccharomycotina</taxon>
        <taxon>Saccharomycetes</taxon>
        <taxon>Saccharomycetales</taxon>
        <taxon>Saccharomycetaceae</taxon>
        <taxon>Maudiozyma</taxon>
    </lineage>
</organism>
<comment type="similarity">
    <text evidence="3">Belongs to the phosphoglycerate mutase family. BPG-dependent PGAM subfamily.</text>
</comment>
<dbReference type="AlphaFoldDB" id="A0A8H2VCU4"/>
<proteinExistence type="inferred from homology"/>
<dbReference type="InterPro" id="IPR013078">
    <property type="entry name" value="His_Pase_superF_clade-1"/>
</dbReference>
<sequence>MYMKGIKIVATSCQYRTSKLNTGQHYHQSISIMTVSKENPYYTNNEDDNTLRIFIIRHGQTEHNVLKILQGHKDIPINNTGFEQAEKLGVYLKEQNIHFDKVFSSDLIRCQETLQTVLKYSDQTDVPVELTTALRERHMGVIEGMHISDAEKYADKHGKGSFRDFGEGFEEFTKRLTDGIHHAVVESNEKNLKNISLMSHGGAIRTILKWLDYNGQNAQKIIVFNTSVTIVDYMKETKQFVVKSVGNTQHLGDGEFVVSDLRLR</sequence>
<accession>A0A8H2VCU4</accession>
<dbReference type="EMBL" id="CAEFZW010000002">
    <property type="protein sequence ID" value="CAB4252917.1"/>
    <property type="molecule type" value="Genomic_DNA"/>
</dbReference>
<feature type="active site" description="Proton donor/acceptor" evidence="7">
    <location>
        <position position="136"/>
    </location>
</feature>
<dbReference type="RefSeq" id="XP_041404955.1">
    <property type="nucleotide sequence ID" value="XM_041549021.1"/>
</dbReference>
<feature type="binding site" evidence="8">
    <location>
        <position position="109"/>
    </location>
    <ligand>
        <name>substrate</name>
    </ligand>
</feature>
<evidence type="ECO:0000256" key="4">
    <source>
        <dbReference type="ARBA" id="ARBA00022490"/>
    </source>
</evidence>
<reference evidence="9 10" key="1">
    <citation type="submission" date="2020-05" db="EMBL/GenBank/DDBJ databases">
        <authorList>
            <person name="Casaregola S."/>
            <person name="Devillers H."/>
            <person name="Grondin C."/>
        </authorList>
    </citation>
    <scope>NUCLEOTIDE SEQUENCE [LARGE SCALE GENOMIC DNA]</scope>
    <source>
        <strain evidence="9 10">CLIB 1767</strain>
    </source>
</reference>
<dbReference type="SMART" id="SM00855">
    <property type="entry name" value="PGAM"/>
    <property type="match status" value="1"/>
</dbReference>
<evidence type="ECO:0000313" key="9">
    <source>
        <dbReference type="EMBL" id="CAB4252917.1"/>
    </source>
</evidence>
<dbReference type="InterPro" id="IPR001345">
    <property type="entry name" value="PG/BPGM_mutase_AS"/>
</dbReference>
<dbReference type="OrthoDB" id="354304at2759"/>
<dbReference type="GO" id="GO:0005634">
    <property type="term" value="C:nucleus"/>
    <property type="evidence" value="ECO:0007669"/>
    <property type="project" value="UniProtKB-SubCell"/>
</dbReference>
<evidence type="ECO:0000256" key="6">
    <source>
        <dbReference type="ARBA" id="ARBA00023242"/>
    </source>
</evidence>
<feature type="active site" description="Tele-phosphohistidine intermediate" evidence="7">
    <location>
        <position position="58"/>
    </location>
</feature>
<keyword evidence="5" id="KW-0378">Hydrolase</keyword>
<dbReference type="PANTHER" id="PTHR46517">
    <property type="entry name" value="FRUCTOSE-2,6-BISPHOSPHATASE TIGAR"/>
    <property type="match status" value="1"/>
</dbReference>
<comment type="subcellular location">
    <subcellularLocation>
        <location evidence="2">Cytoplasm</location>
    </subcellularLocation>
    <subcellularLocation>
        <location evidence="1">Nucleus</location>
    </subcellularLocation>
</comment>
<dbReference type="InterPro" id="IPR051695">
    <property type="entry name" value="Phosphoglycerate_Mutase"/>
</dbReference>
<keyword evidence="4" id="KW-0963">Cytoplasm</keyword>
<evidence type="ECO:0000256" key="8">
    <source>
        <dbReference type="PIRSR" id="PIRSR613078-2"/>
    </source>
</evidence>
<evidence type="ECO:0000256" key="7">
    <source>
        <dbReference type="PIRSR" id="PIRSR613078-1"/>
    </source>
</evidence>
<dbReference type="Gene3D" id="3.40.50.1240">
    <property type="entry name" value="Phosphoglycerate mutase-like"/>
    <property type="match status" value="1"/>
</dbReference>
<keyword evidence="10" id="KW-1185">Reference proteome</keyword>
<dbReference type="GeneID" id="64856058"/>
<dbReference type="GO" id="GO:0004331">
    <property type="term" value="F:fructose-2,6-bisphosphate 2-phosphatase activity"/>
    <property type="evidence" value="ECO:0007669"/>
    <property type="project" value="TreeGrafter"/>
</dbReference>
<dbReference type="PROSITE" id="PS00175">
    <property type="entry name" value="PG_MUTASE"/>
    <property type="match status" value="1"/>
</dbReference>
<keyword evidence="6" id="KW-0539">Nucleus</keyword>
<name>A0A8H2VCU4_9SACH</name>
<evidence type="ECO:0000256" key="3">
    <source>
        <dbReference type="ARBA" id="ARBA00006717"/>
    </source>
</evidence>
<dbReference type="GO" id="GO:0043456">
    <property type="term" value="P:regulation of pentose-phosphate shunt"/>
    <property type="evidence" value="ECO:0007669"/>
    <property type="project" value="TreeGrafter"/>
</dbReference>
<dbReference type="GO" id="GO:0045820">
    <property type="term" value="P:negative regulation of glycolytic process"/>
    <property type="evidence" value="ECO:0007669"/>
    <property type="project" value="TreeGrafter"/>
</dbReference>
<dbReference type="Proteomes" id="UP000644660">
    <property type="component" value="Unassembled WGS sequence"/>
</dbReference>
<dbReference type="SUPFAM" id="SSF53254">
    <property type="entry name" value="Phosphoglycerate mutase-like"/>
    <property type="match status" value="1"/>
</dbReference>
<dbReference type="GO" id="GO:0005829">
    <property type="term" value="C:cytosol"/>
    <property type="evidence" value="ECO:0007669"/>
    <property type="project" value="TreeGrafter"/>
</dbReference>
<evidence type="ECO:0000256" key="5">
    <source>
        <dbReference type="ARBA" id="ARBA00022801"/>
    </source>
</evidence>
<dbReference type="FunFam" id="3.40.50.1240:FF:000051">
    <property type="entry name" value="Phosphoglycerate mutase"/>
    <property type="match status" value="1"/>
</dbReference>